<dbReference type="RefSeq" id="XP_007865368.1">
    <property type="nucleotide sequence ID" value="XM_007867177.1"/>
</dbReference>
<keyword evidence="2" id="KW-1133">Transmembrane helix</keyword>
<feature type="region of interest" description="Disordered" evidence="1">
    <location>
        <begin position="1098"/>
        <end position="1129"/>
    </location>
</feature>
<keyword evidence="4" id="KW-1185">Reference proteome</keyword>
<evidence type="ECO:0000313" key="4">
    <source>
        <dbReference type="Proteomes" id="UP000030669"/>
    </source>
</evidence>
<dbReference type="Gene3D" id="3.60.15.10">
    <property type="entry name" value="Ribonuclease Z/Hydroxyacylglutathione hydrolase-like"/>
    <property type="match status" value="1"/>
</dbReference>
<dbReference type="GeneID" id="19307341"/>
<name>S7QBF1_GLOTA</name>
<reference evidence="3 4" key="1">
    <citation type="journal article" date="2012" name="Science">
        <title>The Paleozoic origin of enzymatic lignin decomposition reconstructed from 31 fungal genomes.</title>
        <authorList>
            <person name="Floudas D."/>
            <person name="Binder M."/>
            <person name="Riley R."/>
            <person name="Barry K."/>
            <person name="Blanchette R.A."/>
            <person name="Henrissat B."/>
            <person name="Martinez A.T."/>
            <person name="Otillar R."/>
            <person name="Spatafora J.W."/>
            <person name="Yadav J.S."/>
            <person name="Aerts A."/>
            <person name="Benoit I."/>
            <person name="Boyd A."/>
            <person name="Carlson A."/>
            <person name="Copeland A."/>
            <person name="Coutinho P.M."/>
            <person name="de Vries R.P."/>
            <person name="Ferreira P."/>
            <person name="Findley K."/>
            <person name="Foster B."/>
            <person name="Gaskell J."/>
            <person name="Glotzer D."/>
            <person name="Gorecki P."/>
            <person name="Heitman J."/>
            <person name="Hesse C."/>
            <person name="Hori C."/>
            <person name="Igarashi K."/>
            <person name="Jurgens J.A."/>
            <person name="Kallen N."/>
            <person name="Kersten P."/>
            <person name="Kohler A."/>
            <person name="Kuees U."/>
            <person name="Kumar T.K.A."/>
            <person name="Kuo A."/>
            <person name="LaButti K."/>
            <person name="Larrondo L.F."/>
            <person name="Lindquist E."/>
            <person name="Ling A."/>
            <person name="Lombard V."/>
            <person name="Lucas S."/>
            <person name="Lundell T."/>
            <person name="Martin R."/>
            <person name="McLaughlin D.J."/>
            <person name="Morgenstern I."/>
            <person name="Morin E."/>
            <person name="Murat C."/>
            <person name="Nagy L.G."/>
            <person name="Nolan M."/>
            <person name="Ohm R.A."/>
            <person name="Patyshakuliyeva A."/>
            <person name="Rokas A."/>
            <person name="Ruiz-Duenas F.J."/>
            <person name="Sabat G."/>
            <person name="Salamov A."/>
            <person name="Samejima M."/>
            <person name="Schmutz J."/>
            <person name="Slot J.C."/>
            <person name="St John F."/>
            <person name="Stenlid J."/>
            <person name="Sun H."/>
            <person name="Sun S."/>
            <person name="Syed K."/>
            <person name="Tsang A."/>
            <person name="Wiebenga A."/>
            <person name="Young D."/>
            <person name="Pisabarro A."/>
            <person name="Eastwood D.C."/>
            <person name="Martin F."/>
            <person name="Cullen D."/>
            <person name="Grigoriev I.V."/>
            <person name="Hibbett D.S."/>
        </authorList>
    </citation>
    <scope>NUCLEOTIDE SEQUENCE [LARGE SCALE GENOMIC DNA]</scope>
    <source>
        <strain evidence="3 4">ATCC 11539</strain>
    </source>
</reference>
<feature type="compositionally biased region" description="Basic and acidic residues" evidence="1">
    <location>
        <begin position="250"/>
        <end position="285"/>
    </location>
</feature>
<gene>
    <name evidence="3" type="ORF">GLOTRDRAFT_60082</name>
</gene>
<organism evidence="3 4">
    <name type="scientific">Gloeophyllum trabeum (strain ATCC 11539 / FP-39264 / Madison 617)</name>
    <name type="common">Brown rot fungus</name>
    <dbReference type="NCBI Taxonomy" id="670483"/>
    <lineage>
        <taxon>Eukaryota</taxon>
        <taxon>Fungi</taxon>
        <taxon>Dikarya</taxon>
        <taxon>Basidiomycota</taxon>
        <taxon>Agaricomycotina</taxon>
        <taxon>Agaricomycetes</taxon>
        <taxon>Gloeophyllales</taxon>
        <taxon>Gloeophyllaceae</taxon>
        <taxon>Gloeophyllum</taxon>
    </lineage>
</organism>
<keyword evidence="2" id="KW-0812">Transmembrane</keyword>
<feature type="transmembrane region" description="Helical" evidence="2">
    <location>
        <begin position="183"/>
        <end position="207"/>
    </location>
</feature>
<evidence type="ECO:0000256" key="2">
    <source>
        <dbReference type="SAM" id="Phobius"/>
    </source>
</evidence>
<dbReference type="InterPro" id="IPR036866">
    <property type="entry name" value="RibonucZ/Hydroxyglut_hydro"/>
</dbReference>
<dbReference type="OrthoDB" id="3235083at2759"/>
<dbReference type="eggNOG" id="ENOG502QPRT">
    <property type="taxonomic scope" value="Eukaryota"/>
</dbReference>
<evidence type="ECO:0000313" key="3">
    <source>
        <dbReference type="EMBL" id="EPQ56677.1"/>
    </source>
</evidence>
<feature type="region of interest" description="Disordered" evidence="1">
    <location>
        <begin position="1060"/>
        <end position="1081"/>
    </location>
</feature>
<dbReference type="HOGENOM" id="CLU_281452_0_0_1"/>
<dbReference type="EMBL" id="KB469300">
    <property type="protein sequence ID" value="EPQ56677.1"/>
    <property type="molecule type" value="Genomic_DNA"/>
</dbReference>
<accession>S7QBF1</accession>
<dbReference type="AlphaFoldDB" id="S7QBF1"/>
<feature type="compositionally biased region" description="Gly residues" evidence="1">
    <location>
        <begin position="1062"/>
        <end position="1080"/>
    </location>
</feature>
<proteinExistence type="predicted"/>
<evidence type="ECO:0000256" key="1">
    <source>
        <dbReference type="SAM" id="MobiDB-lite"/>
    </source>
</evidence>
<protein>
    <submittedName>
        <fullName evidence="3">Uncharacterized protein</fullName>
    </submittedName>
</protein>
<dbReference type="KEGG" id="gtr:GLOTRDRAFT_60082"/>
<dbReference type="Proteomes" id="UP000030669">
    <property type="component" value="Unassembled WGS sequence"/>
</dbReference>
<keyword evidence="2" id="KW-0472">Membrane</keyword>
<dbReference type="OMA" id="HELAWNI"/>
<feature type="region of interest" description="Disordered" evidence="1">
    <location>
        <begin position="245"/>
        <end position="285"/>
    </location>
</feature>
<sequence length="1153" mass="125646">MDIEHVFQSFPELSRDAVENALADSLHEMLNTTCKNAHDIHEEHRKLQAELSGQEYQPLLSKGTDIPEYVPIQLLKDNIHTNGLDPDKWRSTIQAHATTKLEAYVSSISDPAIAKSSFDAVERFKASLLLAPSASTSVDRLLLISDRMANRNLEEVASSGSEETLAEPLLAVSKLAHIVKDDVSLQGIIIIPFAALLLLVIGSALYMELILLSSRYGHSFRVVLQTDETAFREAVRQLKEKIAQETAQQEQRDQANRDLREKQKRKQAERNRKRDKKREDDEQKAKRKDYYYGSVAMIIPLEGRSGDPRGYAVRIEAVKENLLGDDEVLQKIKRITVADNIIPAASTSIYCLEIYCHSLPSGIKAGTWVNLELDMKAATPATYAPVLPPEGSFDNGLCWVEVTSPYASFTGGALSNFGKTDNGFKATVDMAKITLDVPKTALDKLQILFERCQAIRHNITNFFRLSDVISKKSISLSQYKVADHYAMANVGQAAAGWIGSTKEKWGIISDYGFGKGDRDFTDMIDHFLRQTQDMPVILSHWDRDHYRIADSGRAKLVRGTGLCPTLRHWVVPDQPLTAKAFELACSIHAQGLLEWCTTDEYGPAGGNWRILRCQSTDKDDKNNSGALALVVGLQDDDRPLLYPGDANYEYIHNISELDGKLYYVIATHHGSEASLKVKYGGLGDSIPRSVGSAGDPAVYFSFGKGNSYGHSVERVVNLYKAQGYKKAYATADLASDEDLLIVGIGPNVLSQLPNPRPIPGVSEDIAIYHDIESYFAFMNGPSKSTDAPKVPRDNSAPPIVTDTITLDGAEHDPLALFAIRDEWQQIVKYRVLARKLIMRNCPLTVKCESDVPIQVLLQCEDIELYATTAAASTPEAFPVVLFDVRSGDPWGGYADMGGQAMAGNDGYMGGFVDIRVTGNWLVQIADKSVYKSGEPEQLRLHLEIQYRGGVGGTGEKGAHGQAGADGVNGTSDKCVVDTNFDPWSGMTGYSYSVIGGARATAGGTGGTGGTGGSGGRPSTFPVSQIIATKTKVPDWLQSNTTGHCFTVSVALLNNDGVQFGAQGKGGPGGEGGRGGHGGIQGKRFQAYQFPGGFTELKDEQSVKPAPDGASGPTGYPGPDSGVNPVDHGKLEPRVIICETEEETHERLMEDEFV</sequence>